<evidence type="ECO:0000313" key="2">
    <source>
        <dbReference type="Proteomes" id="UP000827092"/>
    </source>
</evidence>
<dbReference type="Proteomes" id="UP000827092">
    <property type="component" value="Unassembled WGS sequence"/>
</dbReference>
<accession>A0AAV6TMF2</accession>
<name>A0AAV6TMF2_9ARAC</name>
<organism evidence="1 2">
    <name type="scientific">Oedothorax gibbosus</name>
    <dbReference type="NCBI Taxonomy" id="931172"/>
    <lineage>
        <taxon>Eukaryota</taxon>
        <taxon>Metazoa</taxon>
        <taxon>Ecdysozoa</taxon>
        <taxon>Arthropoda</taxon>
        <taxon>Chelicerata</taxon>
        <taxon>Arachnida</taxon>
        <taxon>Araneae</taxon>
        <taxon>Araneomorphae</taxon>
        <taxon>Entelegynae</taxon>
        <taxon>Araneoidea</taxon>
        <taxon>Linyphiidae</taxon>
        <taxon>Erigoninae</taxon>
        <taxon>Oedothorax</taxon>
    </lineage>
</organism>
<reference evidence="1 2" key="1">
    <citation type="journal article" date="2022" name="Nat. Ecol. Evol.">
        <title>A masculinizing supergene underlies an exaggerated male reproductive morph in a spider.</title>
        <authorList>
            <person name="Hendrickx F."/>
            <person name="De Corte Z."/>
            <person name="Sonet G."/>
            <person name="Van Belleghem S.M."/>
            <person name="Kostlbacher S."/>
            <person name="Vangestel C."/>
        </authorList>
    </citation>
    <scope>NUCLEOTIDE SEQUENCE [LARGE SCALE GENOMIC DNA]</scope>
    <source>
        <strain evidence="1">W744_W776</strain>
    </source>
</reference>
<protein>
    <submittedName>
        <fullName evidence="1">Uncharacterized protein</fullName>
    </submittedName>
</protein>
<proteinExistence type="predicted"/>
<gene>
    <name evidence="1" type="ORF">JTE90_015912</name>
</gene>
<keyword evidence="2" id="KW-1185">Reference proteome</keyword>
<comment type="caution">
    <text evidence="1">The sequence shown here is derived from an EMBL/GenBank/DDBJ whole genome shotgun (WGS) entry which is preliminary data.</text>
</comment>
<dbReference type="EMBL" id="JAFNEN010002193">
    <property type="protein sequence ID" value="KAG8172975.1"/>
    <property type="molecule type" value="Genomic_DNA"/>
</dbReference>
<sequence length="118" mass="13563">MDPKDLFNSFFVTGNNNLPLNGRERHLASIVFPVALEAVSRKWEDIRRQEPLEAPNLPRPPATDDFDVKVEATRQNLAIILDSSTKFIRPDPSLGHLFRTFGKYECKTLATWRPLETR</sequence>
<dbReference type="AlphaFoldDB" id="A0AAV6TMF2"/>
<evidence type="ECO:0000313" key="1">
    <source>
        <dbReference type="EMBL" id="KAG8172975.1"/>
    </source>
</evidence>